<evidence type="ECO:0000256" key="8">
    <source>
        <dbReference type="PROSITE-ProRule" id="PRU00221"/>
    </source>
</evidence>
<evidence type="ECO:0000256" key="4">
    <source>
        <dbReference type="ARBA" id="ARBA00022574"/>
    </source>
</evidence>
<dbReference type="PANTHER" id="PTHR14085">
    <property type="entry name" value="WD-REPEAT PROTEIN BING4"/>
    <property type="match status" value="1"/>
</dbReference>
<dbReference type="InterPro" id="IPR019775">
    <property type="entry name" value="WD40_repeat_CS"/>
</dbReference>
<reference evidence="10" key="1">
    <citation type="submission" date="2023-08" db="EMBL/GenBank/DDBJ databases">
        <title>Black Yeasts Isolated from many extreme environments.</title>
        <authorList>
            <person name="Coleine C."/>
            <person name="Stajich J.E."/>
            <person name="Selbmann L."/>
        </authorList>
    </citation>
    <scope>NUCLEOTIDE SEQUENCE</scope>
    <source>
        <strain evidence="10">CCFEE 5810</strain>
    </source>
</reference>
<proteinExistence type="predicted"/>
<dbReference type="Pfam" id="PF08149">
    <property type="entry name" value="BING4CT"/>
    <property type="match status" value="1"/>
</dbReference>
<evidence type="ECO:0000313" key="11">
    <source>
        <dbReference type="Proteomes" id="UP001310594"/>
    </source>
</evidence>
<dbReference type="InterPro" id="IPR001680">
    <property type="entry name" value="WD40_rpt"/>
</dbReference>
<dbReference type="PANTHER" id="PTHR14085:SF3">
    <property type="entry name" value="WD REPEAT-CONTAINING PROTEIN 46"/>
    <property type="match status" value="1"/>
</dbReference>
<dbReference type="Gene3D" id="2.130.10.10">
    <property type="entry name" value="YVTN repeat-like/Quinoprotein amine dehydrogenase"/>
    <property type="match status" value="2"/>
</dbReference>
<feature type="repeat" description="WD" evidence="8">
    <location>
        <begin position="292"/>
        <end position="333"/>
    </location>
</feature>
<dbReference type="InterPro" id="IPR036322">
    <property type="entry name" value="WD40_repeat_dom_sf"/>
</dbReference>
<dbReference type="SUPFAM" id="SSF50978">
    <property type="entry name" value="WD40 repeat-like"/>
    <property type="match status" value="1"/>
</dbReference>
<comment type="caution">
    <text evidence="10">The sequence shown here is derived from an EMBL/GenBank/DDBJ whole genome shotgun (WGS) entry which is preliminary data.</text>
</comment>
<dbReference type="Pfam" id="PF00400">
    <property type="entry name" value="WD40"/>
    <property type="match status" value="1"/>
</dbReference>
<evidence type="ECO:0000256" key="2">
    <source>
        <dbReference type="ARBA" id="ARBA00004604"/>
    </source>
</evidence>
<dbReference type="InterPro" id="IPR040315">
    <property type="entry name" value="WDR46/Utp7"/>
</dbReference>
<dbReference type="InterPro" id="IPR012952">
    <property type="entry name" value="BING4_C_dom"/>
</dbReference>
<evidence type="ECO:0000256" key="1">
    <source>
        <dbReference type="ARBA" id="ARBA00004099"/>
    </source>
</evidence>
<keyword evidence="5" id="KW-0677">Repeat</keyword>
<dbReference type="FunFam" id="2.130.10.10:FF:000378">
    <property type="entry name" value="U3 small nucleolar RNA-associated protein 7"/>
    <property type="match status" value="1"/>
</dbReference>
<dbReference type="PROSITE" id="PS50082">
    <property type="entry name" value="WD_REPEATS_2"/>
    <property type="match status" value="1"/>
</dbReference>
<protein>
    <recommendedName>
        <fullName evidence="7">U three protein 7</fullName>
    </recommendedName>
</protein>
<evidence type="ECO:0000256" key="3">
    <source>
        <dbReference type="ARBA" id="ARBA00022552"/>
    </source>
</evidence>
<keyword evidence="6" id="KW-0539">Nucleus</keyword>
<dbReference type="GO" id="GO:0000462">
    <property type="term" value="P:maturation of SSU-rRNA from tricistronic rRNA transcript (SSU-rRNA, 5.8S rRNA, LSU-rRNA)"/>
    <property type="evidence" value="ECO:0007669"/>
    <property type="project" value="TreeGrafter"/>
</dbReference>
<accession>A0AAN7VXK9</accession>
<dbReference type="GO" id="GO:0032040">
    <property type="term" value="C:small-subunit processome"/>
    <property type="evidence" value="ECO:0007669"/>
    <property type="project" value="TreeGrafter"/>
</dbReference>
<sequence length="602" mass="67949">MAPLQTTDLVKANGTVKTVSRKGPPTARLSAEELEAKKRQEIASRKYGRGKGIELSKIKDRKARGTMRALEERYKESALKAKEAEILLEHDAGFIEAEGELERTYKVRQDDIARDVGVETAKKGFELKLADGMGPYTADFTRNGRDLLLAGRKGHVATLDWRTGKLGCELQLGEKVRDAKWLHNNQFFAVAQKRNVYIYDHHGVEIHNLDQHVETTHMEFLPYHFLLATIGNAGWLKWQDTSTGKLVAQTSTKQGTPTSMAQNPYNAILNVGHQNGTVSLWSPNSSTPLVKLLAHRGPVRSLAIDREGRYMVSTGQDSRMSVWDIRSLKPVHEYFLRRPGSSVAISDRDLTAVGWGTQTTVWKGLFSKNKRDVDQVKVQSPYMAWGGEGQNVERVKWCPFEDVLGVGHSQGYSSLIVPGAGEANFDALETNPYENTKQRQEAEVKALLNKLQPEMISLDPNFVGKLDTISNQQRQEEKDLDRKTGVEAEREKIEKLRNRGRGKNSSMRKFLRKKGNKNVVDEHKMRVLEMREEQKKRAKEAKEGRKQELGPALARFGAKGEMLSMSYGSMLGPFEHCDVRAPANEADQQHDTRAQLYVWGWR</sequence>
<evidence type="ECO:0000256" key="7">
    <source>
        <dbReference type="ARBA" id="ARBA00076453"/>
    </source>
</evidence>
<evidence type="ECO:0000256" key="5">
    <source>
        <dbReference type="ARBA" id="ARBA00022737"/>
    </source>
</evidence>
<dbReference type="Proteomes" id="UP001310594">
    <property type="component" value="Unassembled WGS sequence"/>
</dbReference>
<gene>
    <name evidence="10" type="primary">utp7</name>
    <name evidence="10" type="ORF">LTR97_012381</name>
</gene>
<dbReference type="PROSITE" id="PS50294">
    <property type="entry name" value="WD_REPEATS_REGION"/>
    <property type="match status" value="1"/>
</dbReference>
<dbReference type="AlphaFoldDB" id="A0AAN7VXK9"/>
<dbReference type="SMART" id="SM00320">
    <property type="entry name" value="WD40"/>
    <property type="match status" value="3"/>
</dbReference>
<keyword evidence="4 8" id="KW-0853">WD repeat</keyword>
<comment type="subcellular location">
    <subcellularLocation>
        <location evidence="2">Nucleus</location>
        <location evidence="2">Nucleolus</location>
    </subcellularLocation>
</comment>
<evidence type="ECO:0000313" key="10">
    <source>
        <dbReference type="EMBL" id="KAK5690193.1"/>
    </source>
</evidence>
<dbReference type="EMBL" id="JAVRQU010000026">
    <property type="protein sequence ID" value="KAK5690193.1"/>
    <property type="molecule type" value="Genomic_DNA"/>
</dbReference>
<keyword evidence="3" id="KW-0698">rRNA processing</keyword>
<name>A0AAN7VXK9_9PEZI</name>
<evidence type="ECO:0000256" key="6">
    <source>
        <dbReference type="ARBA" id="ARBA00023242"/>
    </source>
</evidence>
<dbReference type="SMART" id="SM01033">
    <property type="entry name" value="BING4CT"/>
    <property type="match status" value="1"/>
</dbReference>
<dbReference type="GO" id="GO:0030686">
    <property type="term" value="C:90S preribosome"/>
    <property type="evidence" value="ECO:0007669"/>
    <property type="project" value="TreeGrafter"/>
</dbReference>
<organism evidence="10 11">
    <name type="scientific">Elasticomyces elasticus</name>
    <dbReference type="NCBI Taxonomy" id="574655"/>
    <lineage>
        <taxon>Eukaryota</taxon>
        <taxon>Fungi</taxon>
        <taxon>Dikarya</taxon>
        <taxon>Ascomycota</taxon>
        <taxon>Pezizomycotina</taxon>
        <taxon>Dothideomycetes</taxon>
        <taxon>Dothideomycetidae</taxon>
        <taxon>Mycosphaerellales</taxon>
        <taxon>Teratosphaeriaceae</taxon>
        <taxon>Elasticomyces</taxon>
    </lineage>
</organism>
<dbReference type="InterPro" id="IPR015943">
    <property type="entry name" value="WD40/YVTN_repeat-like_dom_sf"/>
</dbReference>
<evidence type="ECO:0000259" key="9">
    <source>
        <dbReference type="SMART" id="SM01033"/>
    </source>
</evidence>
<feature type="domain" description="BING4 C-terminal" evidence="9">
    <location>
        <begin position="381"/>
        <end position="460"/>
    </location>
</feature>
<dbReference type="PROSITE" id="PS00678">
    <property type="entry name" value="WD_REPEATS_1"/>
    <property type="match status" value="1"/>
</dbReference>
<comment type="function">
    <text evidence="1">Involved in nucleolar processing of pre-18S ribosomal RNA.</text>
</comment>